<proteinExistence type="predicted"/>
<keyword evidence="2" id="KW-1185">Reference proteome</keyword>
<dbReference type="Pfam" id="PF13620">
    <property type="entry name" value="CarboxypepD_reg"/>
    <property type="match status" value="1"/>
</dbReference>
<name>A0A518DVY1_9BACT</name>
<evidence type="ECO:0000313" key="1">
    <source>
        <dbReference type="EMBL" id="QDU95983.1"/>
    </source>
</evidence>
<evidence type="ECO:0000313" key="2">
    <source>
        <dbReference type="Proteomes" id="UP000317648"/>
    </source>
</evidence>
<dbReference type="SUPFAM" id="SSF49452">
    <property type="entry name" value="Starch-binding domain-like"/>
    <property type="match status" value="1"/>
</dbReference>
<evidence type="ECO:0008006" key="3">
    <source>
        <dbReference type="Google" id="ProtNLM"/>
    </source>
</evidence>
<organism evidence="1 2">
    <name type="scientific">Lignipirellula cremea</name>
    <dbReference type="NCBI Taxonomy" id="2528010"/>
    <lineage>
        <taxon>Bacteria</taxon>
        <taxon>Pseudomonadati</taxon>
        <taxon>Planctomycetota</taxon>
        <taxon>Planctomycetia</taxon>
        <taxon>Pirellulales</taxon>
        <taxon>Pirellulaceae</taxon>
        <taxon>Lignipirellula</taxon>
    </lineage>
</organism>
<sequence>MNESTTELLWRSTPPVRDAAKRKVKRRLVVGLAFCLCLAGAALGVASLIDTAPDPLFIAYYSTLAPEGALTLDHPTAREYEALKSGAALASFSRRTIARSQHAFQEELSALAENSDKGLVLYLSCSAGLNSDGHIVLRHARPDAGAAAITLHSVLDEIKDCPARKKLLVLDIVWPAHEIESGFFPAIANDLIDIELKNVPDQRRLVLCSTSKGQYAFNNLAAGRTVFGDYFDRGMAGAADGCNDSHTFDGRVMVRELANYLQMHVDRWAMLNRGLRQTPRLLGDGVDFDLAAYSLPLKPPADLSESLREYPKWLLEGWEQRDKMVADGKLESYPWLTRRLEAALLQAELRWRSGADEATVQSDYVLRESEFKRLLERFESYLTEPRPFSLAQLELLQPVDATKASAALAVMLSDFQAQSSQAPAASWPALRDKLAGEFMVKAKEESDAAVAIAVFIALCNDTTGSRDTIRWLDRVLRSRQPRPLYEETNVIRRLAELDVPDDQWPAANVRALLRVVRLGEQAISDPCAFVWSGDFLSLAAQQRHNGEVLMWSPGFAAPSEVERLLAVAEQRFSAALESSRTVDLAVRTCDRGFRLLQAYAGYLEHEVSDDNWRAALAAVGQLCDELGSDQKHGGAVAERVQSLRRLTAVAVMQLNTLERPFLPANVDRLCEAAQTELAGPLQVQRLDAVLSTPLLDAPQRLAAWQARNALAHRLNLATQKLDEEGPISKEAFAKLVFSITQGDLLQNGSMNAVWRRLQRAAAILKLAGWPLDQLPVLSYDPQKESCTEFDAAREAASKLQQIWRHLLALQIEQDQNTMAAARLVWVATPYYPMPALDDPARNPRMQQHAKQARRRWSWLSERYRYAARDCIRPDFYAETARLYETLAPAPPEAFVQVLSCGPAAGAGTSALNPLASTDPLAPAPASSAAPIDTASSDTLVAAIQWRVAGGAAPVKGAVKVDILAESDSLSAKVLNKTLDPNGPLLVALTSHPAVAGAPGETPLGVMVRFLINGKTYHYRLASSSLLEGDQVAVVVSETTTPPAESIEQLDVRPSGAPRTYYLFARNRSGDPQNCRVEMEGAGPVTLSLAAGETKPILFVGAPPQPKAPLPRIEEPVVVRVVDAASGQPLGSRALWPTVLSPRNYVRASDVRFLPESSTRNRLEAVVTVAGLPPGGPCAVKLLASPDNIPGLSSIKTGLFQGALQEGQSLTLFAQDMQLQAGVGPNGEFSIAADGAPRVFVYETTFARQGTAVSPRRLLSPRVLMSAPAILAAAPTMQVQLQVDNGPDDSTLEVAIGQNSDAGFLAESVMNLSTPQEFQIGFSPFGKGGAWMFSGGVNDWSPELDIAGVVGRRVVQVRLLDRAGRQLGIAQQPVIIDDSPPQNLYFVAPPAYASDKEPLNLTAAGFDSLSGVAQVDFFVGKPVDKKVPATAVLYPADQDGAAWTVQLPPSKLLGPTAITARFTDGAGLFSFVTTVVNFNADPPAPVGGVAGVVVEGSRPQANLDVWLINAAGKVVASTKTGANGRFDFNQAKPGAYTVWAEQSFPSRKATADVTVVAGKQVDASLDLAL</sequence>
<dbReference type="GO" id="GO:0030246">
    <property type="term" value="F:carbohydrate binding"/>
    <property type="evidence" value="ECO:0007669"/>
    <property type="project" value="InterPro"/>
</dbReference>
<dbReference type="RefSeq" id="WP_145054660.1">
    <property type="nucleotide sequence ID" value="NZ_CP036433.1"/>
</dbReference>
<gene>
    <name evidence="1" type="ORF">Pla8534_38020</name>
</gene>
<dbReference type="InterPro" id="IPR013784">
    <property type="entry name" value="Carb-bd-like_fold"/>
</dbReference>
<dbReference type="Proteomes" id="UP000317648">
    <property type="component" value="Chromosome"/>
</dbReference>
<protein>
    <recommendedName>
        <fullName evidence="3">Carboxypeptidase regulatory-like domain-containing protein</fullName>
    </recommendedName>
</protein>
<accession>A0A518DVY1</accession>
<dbReference type="OrthoDB" id="225966at2"/>
<dbReference type="Gene3D" id="2.60.40.1120">
    <property type="entry name" value="Carboxypeptidase-like, regulatory domain"/>
    <property type="match status" value="1"/>
</dbReference>
<dbReference type="EMBL" id="CP036433">
    <property type="protein sequence ID" value="QDU95983.1"/>
    <property type="molecule type" value="Genomic_DNA"/>
</dbReference>
<reference evidence="1 2" key="1">
    <citation type="submission" date="2019-02" db="EMBL/GenBank/DDBJ databases">
        <title>Deep-cultivation of Planctomycetes and their phenomic and genomic characterization uncovers novel biology.</title>
        <authorList>
            <person name="Wiegand S."/>
            <person name="Jogler M."/>
            <person name="Boedeker C."/>
            <person name="Pinto D."/>
            <person name="Vollmers J."/>
            <person name="Rivas-Marin E."/>
            <person name="Kohn T."/>
            <person name="Peeters S.H."/>
            <person name="Heuer A."/>
            <person name="Rast P."/>
            <person name="Oberbeckmann S."/>
            <person name="Bunk B."/>
            <person name="Jeske O."/>
            <person name="Meyerdierks A."/>
            <person name="Storesund J.E."/>
            <person name="Kallscheuer N."/>
            <person name="Luecker S."/>
            <person name="Lage O.M."/>
            <person name="Pohl T."/>
            <person name="Merkel B.J."/>
            <person name="Hornburger P."/>
            <person name="Mueller R.-W."/>
            <person name="Bruemmer F."/>
            <person name="Labrenz M."/>
            <person name="Spormann A.M."/>
            <person name="Op den Camp H."/>
            <person name="Overmann J."/>
            <person name="Amann R."/>
            <person name="Jetten M.S.M."/>
            <person name="Mascher T."/>
            <person name="Medema M.H."/>
            <person name="Devos D.P."/>
            <person name="Kaster A.-K."/>
            <person name="Ovreas L."/>
            <person name="Rohde M."/>
            <person name="Galperin M.Y."/>
            <person name="Jogler C."/>
        </authorList>
    </citation>
    <scope>NUCLEOTIDE SEQUENCE [LARGE SCALE GENOMIC DNA]</scope>
    <source>
        <strain evidence="1 2">Pla85_3_4</strain>
    </source>
</reference>
<dbReference type="KEGG" id="lcre:Pla8534_38020"/>